<gene>
    <name evidence="5" type="ORF">BCR36DRAFT_287585</name>
</gene>
<dbReference type="Gene3D" id="2.60.40.10">
    <property type="entry name" value="Immunoglobulins"/>
    <property type="match status" value="1"/>
</dbReference>
<evidence type="ECO:0000259" key="4">
    <source>
        <dbReference type="SMART" id="SM00060"/>
    </source>
</evidence>
<evidence type="ECO:0000313" key="5">
    <source>
        <dbReference type="EMBL" id="ORX51848.1"/>
    </source>
</evidence>
<name>A0A1Y1VCL6_9FUNG</name>
<keyword evidence="3" id="KW-0812">Transmembrane</keyword>
<proteinExistence type="predicted"/>
<feature type="compositionally biased region" description="Acidic residues" evidence="2">
    <location>
        <begin position="801"/>
        <end position="818"/>
    </location>
</feature>
<feature type="region of interest" description="Disordered" evidence="2">
    <location>
        <begin position="838"/>
        <end position="863"/>
    </location>
</feature>
<keyword evidence="3" id="KW-1133">Transmembrane helix</keyword>
<dbReference type="InterPro" id="IPR003961">
    <property type="entry name" value="FN3_dom"/>
</dbReference>
<dbReference type="CDD" id="cd00063">
    <property type="entry name" value="FN3"/>
    <property type="match status" value="1"/>
</dbReference>
<keyword evidence="1" id="KW-0175">Coiled coil</keyword>
<dbReference type="Proteomes" id="UP000193719">
    <property type="component" value="Unassembled WGS sequence"/>
</dbReference>
<dbReference type="SMART" id="SM00060">
    <property type="entry name" value="FN3"/>
    <property type="match status" value="1"/>
</dbReference>
<comment type="caution">
    <text evidence="5">The sequence shown here is derived from an EMBL/GenBank/DDBJ whole genome shotgun (WGS) entry which is preliminary data.</text>
</comment>
<feature type="compositionally biased region" description="Low complexity" evidence="2">
    <location>
        <begin position="362"/>
        <end position="391"/>
    </location>
</feature>
<feature type="domain" description="Fibronectin type-III" evidence="4">
    <location>
        <begin position="207"/>
        <end position="513"/>
    </location>
</feature>
<reference evidence="5 6" key="1">
    <citation type="submission" date="2016-08" db="EMBL/GenBank/DDBJ databases">
        <title>Genomes of anaerobic fungi encode conserved fungal cellulosomes for biomass hydrolysis.</title>
        <authorList>
            <consortium name="DOE Joint Genome Institute"/>
            <person name="Haitjema C.H."/>
            <person name="Gilmore S.P."/>
            <person name="Henske J.K."/>
            <person name="Solomon K.V."/>
            <person name="De Groot R."/>
            <person name="Kuo A."/>
            <person name="Mondo S.J."/>
            <person name="Salamov A.A."/>
            <person name="Labutti K."/>
            <person name="Zhao Z."/>
            <person name="Chiniquy J."/>
            <person name="Barry K."/>
            <person name="Brewer H.M."/>
            <person name="Purvine S.O."/>
            <person name="Wright A.T."/>
            <person name="Boxma B."/>
            <person name="Van Alen T."/>
            <person name="Hackstein J.H."/>
            <person name="Baker S.E."/>
            <person name="Grigoriev I.V."/>
            <person name="O'Malley M.A."/>
        </authorList>
    </citation>
    <scope>NUCLEOTIDE SEQUENCE [LARGE SCALE GENOMIC DNA]</scope>
    <source>
        <strain evidence="6">finn</strain>
    </source>
</reference>
<dbReference type="EMBL" id="MCFH01000017">
    <property type="protein sequence ID" value="ORX51848.1"/>
    <property type="molecule type" value="Genomic_DNA"/>
</dbReference>
<feature type="region of interest" description="Disordered" evidence="2">
    <location>
        <begin position="339"/>
        <end position="401"/>
    </location>
</feature>
<organism evidence="5 6">
    <name type="scientific">Piromyces finnis</name>
    <dbReference type="NCBI Taxonomy" id="1754191"/>
    <lineage>
        <taxon>Eukaryota</taxon>
        <taxon>Fungi</taxon>
        <taxon>Fungi incertae sedis</taxon>
        <taxon>Chytridiomycota</taxon>
        <taxon>Chytridiomycota incertae sedis</taxon>
        <taxon>Neocallimastigomycetes</taxon>
        <taxon>Neocallimastigales</taxon>
        <taxon>Neocallimastigaceae</taxon>
        <taxon>Piromyces</taxon>
    </lineage>
</organism>
<dbReference type="InterPro" id="IPR013783">
    <property type="entry name" value="Ig-like_fold"/>
</dbReference>
<feature type="compositionally biased region" description="Polar residues" evidence="2">
    <location>
        <begin position="842"/>
        <end position="863"/>
    </location>
</feature>
<evidence type="ECO:0000313" key="6">
    <source>
        <dbReference type="Proteomes" id="UP000193719"/>
    </source>
</evidence>
<sequence length="1460" mass="166575">MACSILSSTTNIKFDWMYFTLISFKVLINANYIGFAPLVLIISLYLFLDIIVYLSIPYLILSEVLDICIPCVMCYCIRKLGFIRDFKLDYIHIVTASFLIIQMVIWVGFFINPFSVIIKYIASLLLVSNSRIKADTKKSLMFTIISNDKKDFGDGILGLIKLWKFEFNKVLAAHCITFLIFLIILYIYYTIKSNFEFICSLIGIIIPRAPVITIKDLTENSVELYWNEPIEQDKSIKNLKDIINLICYTISYPFSRYKNKNNSSSSSSSSKQDVDNTLSDLISISKQHGEDTYHFSLNNKDTTTNNNKLKFPKSTLTTNFKTIHYDKNLDYTNELKDQNKDNNISLDTNEENSSDRTDISKNTESFNNNPTNNKNSGSNNTNNNKDNNSNKRIGYTIKKGKSKANELDKSEKILLGGKEVDIKNFASEIKKEFNQLDKTYSYEKTLKNTSGFKYFLYKYGFQKRNEITYQVEINCYILNEENLSDKHIIINGLKPSTSYKIRVWAVLNNRIKSPSSFVNIKTLKSYTDSLNKVEKTDVNEKITESYEDHLKSIAEIDSNIDEINKEFERLKKQRLEFAKQVNDINDQYKEEEIPLKKQLDELKLEKNEVDEVKLQHKGILKELKEEKRRVDFLKSQREQKLKTKERGKQQLIDRCNRCQNDINKLKKDIQRLEEKEESLNIDYDNAKKAYVEEKDRYMKEQVQLKDKLKEEKKNHKALVKEFNDKKSKYKQVEISHKKFMQDNRERNKEKLKVDEEYKILAKKYKELKEKNNTLKNQLKIENNEKIKLLQSLNEIHQQSDSDSDISSDSVEDIDDPLDPIDSILDDLTSSSTLSKLNSDLSITTPSYSNTNSISRNSSEESTNIRTSEFNLFNHVETDNYEGNQKDKHYSKPSRNSSPLIPVIKGNSFGNRNDSRYTTTSHTSSMNKKINPIKSSRFYSYPLEQQQNSFNVNGYNKKSSQEPTSSLFERNSMTYNDSRAGDTNDKKFSSPKQSHKQTPKMKNLIPFFSYNSYIPTTETATDSKLLNTSLEDDLMTDTSNMNVNSTTKASKNVFNSANDKILSPLLGSLSQKNISNSKVSPNINSSFSPQISSLSPLLLNENNQINSKSQNKEFNALSTNNPYNSGLFSNILKNNYNSLGLGNQGSSTSSLNTNSLYASINNPIGSEASSGNLYSSKTNPIGSEASTGNFNNSTNNLGFLFSGGLGKDTSLSGFSNSSSSVIDNAFHSPRASNTQLNSGNDIVKSNSIGSESGLPRNTYSPLISPQSKNSSLMSGFSSIPSYYQNINMSNDVNDLLGSNASPLDTTNRVNEKLNETNERNNNSFSNNSSPNSYLFNNYFSMNNYPKNNSTESNKDNYLHDYLNSRLANYQSFYNRPIFNSGLTSSLFNEPTSNGAFNSINGMSNTDQDFNQQNNNDLNDEEIDLNFDYDYKLSDSESEDIETSDIDISKIIDLSKQKENSK</sequence>
<feature type="transmembrane region" description="Helical" evidence="3">
    <location>
        <begin position="26"/>
        <end position="48"/>
    </location>
</feature>
<evidence type="ECO:0000256" key="2">
    <source>
        <dbReference type="SAM" id="MobiDB-lite"/>
    </source>
</evidence>
<feature type="compositionally biased region" description="Basic and acidic residues" evidence="2">
    <location>
        <begin position="978"/>
        <end position="987"/>
    </location>
</feature>
<feature type="region of interest" description="Disordered" evidence="2">
    <location>
        <begin position="949"/>
        <end position="998"/>
    </location>
</feature>
<reference evidence="5 6" key="2">
    <citation type="submission" date="2016-08" db="EMBL/GenBank/DDBJ databases">
        <title>Pervasive Adenine N6-methylation of Active Genes in Fungi.</title>
        <authorList>
            <consortium name="DOE Joint Genome Institute"/>
            <person name="Mondo S.J."/>
            <person name="Dannebaum R.O."/>
            <person name="Kuo R.C."/>
            <person name="Labutti K."/>
            <person name="Haridas S."/>
            <person name="Kuo A."/>
            <person name="Salamov A."/>
            <person name="Ahrendt S.R."/>
            <person name="Lipzen A."/>
            <person name="Sullivan W."/>
            <person name="Andreopoulos W.B."/>
            <person name="Clum A."/>
            <person name="Lindquist E."/>
            <person name="Daum C."/>
            <person name="Ramamoorthy G.K."/>
            <person name="Gryganskyi A."/>
            <person name="Culley D."/>
            <person name="Magnuson J.K."/>
            <person name="James T.Y."/>
            <person name="O'Malley M.A."/>
            <person name="Stajich J.E."/>
            <person name="Spatafora J.W."/>
            <person name="Visel A."/>
            <person name="Grigoriev I.V."/>
        </authorList>
    </citation>
    <scope>NUCLEOTIDE SEQUENCE [LARGE SCALE GENOMIC DNA]</scope>
    <source>
        <strain evidence="6">finn</strain>
    </source>
</reference>
<keyword evidence="6" id="KW-1185">Reference proteome</keyword>
<feature type="transmembrane region" description="Helical" evidence="3">
    <location>
        <begin position="117"/>
        <end position="134"/>
    </location>
</feature>
<feature type="region of interest" description="Disordered" evidence="2">
    <location>
        <begin position="795"/>
        <end position="818"/>
    </location>
</feature>
<feature type="region of interest" description="Disordered" evidence="2">
    <location>
        <begin position="1228"/>
        <end position="1257"/>
    </location>
</feature>
<feature type="compositionally biased region" description="Polar residues" evidence="2">
    <location>
        <begin position="949"/>
        <end position="976"/>
    </location>
</feature>
<keyword evidence="3" id="KW-0472">Membrane</keyword>
<feature type="transmembrane region" description="Helical" evidence="3">
    <location>
        <begin position="90"/>
        <end position="111"/>
    </location>
</feature>
<evidence type="ECO:0000256" key="3">
    <source>
        <dbReference type="SAM" id="Phobius"/>
    </source>
</evidence>
<evidence type="ECO:0000256" key="1">
    <source>
        <dbReference type="SAM" id="Coils"/>
    </source>
</evidence>
<feature type="region of interest" description="Disordered" evidence="2">
    <location>
        <begin position="875"/>
        <end position="927"/>
    </location>
</feature>
<feature type="transmembrane region" description="Helical" evidence="3">
    <location>
        <begin position="170"/>
        <end position="189"/>
    </location>
</feature>
<dbReference type="SUPFAM" id="SSF49265">
    <property type="entry name" value="Fibronectin type III"/>
    <property type="match status" value="1"/>
</dbReference>
<dbReference type="OrthoDB" id="5572782at2759"/>
<dbReference type="STRING" id="1754191.A0A1Y1VCL6"/>
<accession>A0A1Y1VCL6</accession>
<feature type="compositionally biased region" description="Polar residues" evidence="2">
    <location>
        <begin position="1229"/>
        <end position="1257"/>
    </location>
</feature>
<dbReference type="InterPro" id="IPR036116">
    <property type="entry name" value="FN3_sf"/>
</dbReference>
<feature type="transmembrane region" description="Helical" evidence="3">
    <location>
        <begin position="54"/>
        <end position="78"/>
    </location>
</feature>
<feature type="coiled-coil region" evidence="1">
    <location>
        <begin position="546"/>
        <end position="795"/>
    </location>
</feature>
<protein>
    <recommendedName>
        <fullName evidence="4">Fibronectin type-III domain-containing protein</fullName>
    </recommendedName>
</protein>
<feature type="compositionally biased region" description="Polar residues" evidence="2">
    <location>
        <begin position="907"/>
        <end position="927"/>
    </location>
</feature>